<gene>
    <name evidence="4" type="ORF">ETD83_29645</name>
</gene>
<organism evidence="4 5">
    <name type="scientific">Actinomadura soli</name>
    <dbReference type="NCBI Taxonomy" id="2508997"/>
    <lineage>
        <taxon>Bacteria</taxon>
        <taxon>Bacillati</taxon>
        <taxon>Actinomycetota</taxon>
        <taxon>Actinomycetes</taxon>
        <taxon>Streptosporangiales</taxon>
        <taxon>Thermomonosporaceae</taxon>
        <taxon>Actinomadura</taxon>
    </lineage>
</organism>
<dbReference type="PROSITE" id="PS51677">
    <property type="entry name" value="NODB"/>
    <property type="match status" value="1"/>
</dbReference>
<dbReference type="SUPFAM" id="SSF88713">
    <property type="entry name" value="Glycoside hydrolase/deacetylase"/>
    <property type="match status" value="1"/>
</dbReference>
<evidence type="ECO:0000256" key="2">
    <source>
        <dbReference type="ARBA" id="ARBA00022801"/>
    </source>
</evidence>
<evidence type="ECO:0000256" key="1">
    <source>
        <dbReference type="ARBA" id="ARBA00022723"/>
    </source>
</evidence>
<keyword evidence="1" id="KW-0479">Metal-binding</keyword>
<proteinExistence type="predicted"/>
<dbReference type="GO" id="GO:0016810">
    <property type="term" value="F:hydrolase activity, acting on carbon-nitrogen (but not peptide) bonds"/>
    <property type="evidence" value="ECO:0007669"/>
    <property type="project" value="InterPro"/>
</dbReference>
<comment type="caution">
    <text evidence="4">The sequence shown here is derived from an EMBL/GenBank/DDBJ whole genome shotgun (WGS) entry which is preliminary data.</text>
</comment>
<name>A0A5C4J498_9ACTN</name>
<dbReference type="GO" id="GO:0005975">
    <property type="term" value="P:carbohydrate metabolic process"/>
    <property type="evidence" value="ECO:0007669"/>
    <property type="project" value="InterPro"/>
</dbReference>
<evidence type="ECO:0000313" key="5">
    <source>
        <dbReference type="Proteomes" id="UP000309174"/>
    </source>
</evidence>
<dbReference type="Pfam" id="PF01522">
    <property type="entry name" value="Polysacc_deac_1"/>
    <property type="match status" value="1"/>
</dbReference>
<dbReference type="EMBL" id="VCKW01000193">
    <property type="protein sequence ID" value="TMQ91696.1"/>
    <property type="molecule type" value="Genomic_DNA"/>
</dbReference>
<dbReference type="PANTHER" id="PTHR10587">
    <property type="entry name" value="GLYCOSYL TRANSFERASE-RELATED"/>
    <property type="match status" value="1"/>
</dbReference>
<dbReference type="GO" id="GO:0046872">
    <property type="term" value="F:metal ion binding"/>
    <property type="evidence" value="ECO:0007669"/>
    <property type="project" value="UniProtKB-KW"/>
</dbReference>
<evidence type="ECO:0000259" key="3">
    <source>
        <dbReference type="PROSITE" id="PS51677"/>
    </source>
</evidence>
<feature type="domain" description="NodB homology" evidence="3">
    <location>
        <begin position="63"/>
        <end position="239"/>
    </location>
</feature>
<accession>A0A5C4J498</accession>
<evidence type="ECO:0000313" key="4">
    <source>
        <dbReference type="EMBL" id="TMQ91696.1"/>
    </source>
</evidence>
<dbReference type="InterPro" id="IPR002509">
    <property type="entry name" value="NODB_dom"/>
</dbReference>
<dbReference type="InterPro" id="IPR011330">
    <property type="entry name" value="Glyco_hydro/deAcase_b/a-brl"/>
</dbReference>
<protein>
    <submittedName>
        <fullName evidence="4">Polysaccharide deacetylase family protein</fullName>
    </submittedName>
</protein>
<keyword evidence="2" id="KW-0378">Hydrolase</keyword>
<dbReference type="OrthoDB" id="3521160at2"/>
<dbReference type="PANTHER" id="PTHR10587:SF133">
    <property type="entry name" value="CHITIN DEACETYLASE 1-RELATED"/>
    <property type="match status" value="1"/>
</dbReference>
<dbReference type="AlphaFoldDB" id="A0A5C4J498"/>
<reference evidence="4 5" key="1">
    <citation type="submission" date="2019-05" db="EMBL/GenBank/DDBJ databases">
        <title>Draft genome sequence of Actinomadura sp. 14C53.</title>
        <authorList>
            <person name="Saricaoglu S."/>
            <person name="Isik K."/>
        </authorList>
    </citation>
    <scope>NUCLEOTIDE SEQUENCE [LARGE SCALE GENOMIC DNA]</scope>
    <source>
        <strain evidence="4 5">14C53</strain>
    </source>
</reference>
<dbReference type="GO" id="GO:0016020">
    <property type="term" value="C:membrane"/>
    <property type="evidence" value="ECO:0007669"/>
    <property type="project" value="TreeGrafter"/>
</dbReference>
<dbReference type="CDD" id="cd10917">
    <property type="entry name" value="CE4_NodB_like_6s_7s"/>
    <property type="match status" value="1"/>
</dbReference>
<dbReference type="Gene3D" id="3.20.20.370">
    <property type="entry name" value="Glycoside hydrolase/deacetylase"/>
    <property type="match status" value="1"/>
</dbReference>
<keyword evidence="5" id="KW-1185">Reference proteome</keyword>
<dbReference type="InterPro" id="IPR050248">
    <property type="entry name" value="Polysacc_deacetylase_ArnD"/>
</dbReference>
<dbReference type="Proteomes" id="UP000309174">
    <property type="component" value="Unassembled WGS sequence"/>
</dbReference>
<sequence>MDGPNLVRRGAAAVLAAAICGGLSTLAPSAGRVEFAVAQRNGPSPSEAPEPARKPPPDCTRAKCVALTFDDGPAASTGELLDILAARRVKATFFLIGKNVAEYPELVRREHEAGHEIADHSYSHANLGRASKKKIVSELTRTQDAIRQASGVTPTMLRPPYGSTSRRLSEITREMGLAQVLWTVDPQDWDSRDTEDVERRVLAAAKPGYIVLMHDIHRTTVKAVPKIIDRLAAEGYVFVTVSELFGRRLTPGKEYVQLNSGEPQGLP</sequence>
<dbReference type="RefSeq" id="WP_138648511.1">
    <property type="nucleotide sequence ID" value="NZ_VCKW01000193.1"/>
</dbReference>